<dbReference type="GeneID" id="17308349"/>
<reference evidence="2 4" key="1">
    <citation type="journal article" date="2012" name="Nature">
        <title>Algal genomes reveal evolutionary mosaicism and the fate of nucleomorphs.</title>
        <authorList>
            <consortium name="DOE Joint Genome Institute"/>
            <person name="Curtis B.A."/>
            <person name="Tanifuji G."/>
            <person name="Burki F."/>
            <person name="Gruber A."/>
            <person name="Irimia M."/>
            <person name="Maruyama S."/>
            <person name="Arias M.C."/>
            <person name="Ball S.G."/>
            <person name="Gile G.H."/>
            <person name="Hirakawa Y."/>
            <person name="Hopkins J.F."/>
            <person name="Kuo A."/>
            <person name="Rensing S.A."/>
            <person name="Schmutz J."/>
            <person name="Symeonidi A."/>
            <person name="Elias M."/>
            <person name="Eveleigh R.J."/>
            <person name="Herman E.K."/>
            <person name="Klute M.J."/>
            <person name="Nakayama T."/>
            <person name="Obornik M."/>
            <person name="Reyes-Prieto A."/>
            <person name="Armbrust E.V."/>
            <person name="Aves S.J."/>
            <person name="Beiko R.G."/>
            <person name="Coutinho P."/>
            <person name="Dacks J.B."/>
            <person name="Durnford D.G."/>
            <person name="Fast N.M."/>
            <person name="Green B.R."/>
            <person name="Grisdale C.J."/>
            <person name="Hempel F."/>
            <person name="Henrissat B."/>
            <person name="Hoppner M.P."/>
            <person name="Ishida K."/>
            <person name="Kim E."/>
            <person name="Koreny L."/>
            <person name="Kroth P.G."/>
            <person name="Liu Y."/>
            <person name="Malik S.B."/>
            <person name="Maier U.G."/>
            <person name="McRose D."/>
            <person name="Mock T."/>
            <person name="Neilson J.A."/>
            <person name="Onodera N.T."/>
            <person name="Poole A.M."/>
            <person name="Pritham E.J."/>
            <person name="Richards T.A."/>
            <person name="Rocap G."/>
            <person name="Roy S.W."/>
            <person name="Sarai C."/>
            <person name="Schaack S."/>
            <person name="Shirato S."/>
            <person name="Slamovits C.H."/>
            <person name="Spencer D.F."/>
            <person name="Suzuki S."/>
            <person name="Worden A.Z."/>
            <person name="Zauner S."/>
            <person name="Barry K."/>
            <person name="Bell C."/>
            <person name="Bharti A.K."/>
            <person name="Crow J.A."/>
            <person name="Grimwood J."/>
            <person name="Kramer R."/>
            <person name="Lindquist E."/>
            <person name="Lucas S."/>
            <person name="Salamov A."/>
            <person name="McFadden G.I."/>
            <person name="Lane C.E."/>
            <person name="Keeling P.J."/>
            <person name="Gray M.W."/>
            <person name="Grigoriev I.V."/>
            <person name="Archibald J.M."/>
        </authorList>
    </citation>
    <scope>NUCLEOTIDE SEQUENCE</scope>
    <source>
        <strain evidence="2 4">CCMP2712</strain>
    </source>
</reference>
<evidence type="ECO:0000313" key="3">
    <source>
        <dbReference type="EnsemblProtists" id="EKX51665"/>
    </source>
</evidence>
<name>L1JTY5_GUITC</name>
<evidence type="ECO:0000256" key="1">
    <source>
        <dbReference type="SAM" id="MobiDB-lite"/>
    </source>
</evidence>
<proteinExistence type="predicted"/>
<keyword evidence="4" id="KW-1185">Reference proteome</keyword>
<dbReference type="AlphaFoldDB" id="L1JTY5"/>
<feature type="region of interest" description="Disordered" evidence="1">
    <location>
        <begin position="193"/>
        <end position="248"/>
    </location>
</feature>
<dbReference type="HOGENOM" id="CLU_1121847_0_0_1"/>
<gene>
    <name evidence="2" type="ORF">GUITHDRAFT_161586</name>
</gene>
<dbReference type="RefSeq" id="XP_005838645.1">
    <property type="nucleotide sequence ID" value="XM_005838588.1"/>
</dbReference>
<dbReference type="EnsemblProtists" id="EKX51665">
    <property type="protein sequence ID" value="EKX51665"/>
    <property type="gene ID" value="GUITHDRAFT_161586"/>
</dbReference>
<dbReference type="KEGG" id="gtt:GUITHDRAFT_161586"/>
<reference evidence="4" key="2">
    <citation type="submission" date="2012-11" db="EMBL/GenBank/DDBJ databases">
        <authorList>
            <person name="Kuo A."/>
            <person name="Curtis B.A."/>
            <person name="Tanifuji G."/>
            <person name="Burki F."/>
            <person name="Gruber A."/>
            <person name="Irimia M."/>
            <person name="Maruyama S."/>
            <person name="Arias M.C."/>
            <person name="Ball S.G."/>
            <person name="Gile G.H."/>
            <person name="Hirakawa Y."/>
            <person name="Hopkins J.F."/>
            <person name="Rensing S.A."/>
            <person name="Schmutz J."/>
            <person name="Symeonidi A."/>
            <person name="Elias M."/>
            <person name="Eveleigh R.J."/>
            <person name="Herman E.K."/>
            <person name="Klute M.J."/>
            <person name="Nakayama T."/>
            <person name="Obornik M."/>
            <person name="Reyes-Prieto A."/>
            <person name="Armbrust E.V."/>
            <person name="Aves S.J."/>
            <person name="Beiko R.G."/>
            <person name="Coutinho P."/>
            <person name="Dacks J.B."/>
            <person name="Durnford D.G."/>
            <person name="Fast N.M."/>
            <person name="Green B.R."/>
            <person name="Grisdale C."/>
            <person name="Hempe F."/>
            <person name="Henrissat B."/>
            <person name="Hoppner M.P."/>
            <person name="Ishida K.-I."/>
            <person name="Kim E."/>
            <person name="Koreny L."/>
            <person name="Kroth P.G."/>
            <person name="Liu Y."/>
            <person name="Malik S.-B."/>
            <person name="Maier U.G."/>
            <person name="McRose D."/>
            <person name="Mock T."/>
            <person name="Neilson J.A."/>
            <person name="Onodera N.T."/>
            <person name="Poole A.M."/>
            <person name="Pritham E.J."/>
            <person name="Richards T.A."/>
            <person name="Rocap G."/>
            <person name="Roy S.W."/>
            <person name="Sarai C."/>
            <person name="Schaack S."/>
            <person name="Shirato S."/>
            <person name="Slamovits C.H."/>
            <person name="Spencer D.F."/>
            <person name="Suzuki S."/>
            <person name="Worden A.Z."/>
            <person name="Zauner S."/>
            <person name="Barry K."/>
            <person name="Bell C."/>
            <person name="Bharti A.K."/>
            <person name="Crow J.A."/>
            <person name="Grimwood J."/>
            <person name="Kramer R."/>
            <person name="Lindquist E."/>
            <person name="Lucas S."/>
            <person name="Salamov A."/>
            <person name="McFadden G.I."/>
            <person name="Lane C.E."/>
            <person name="Keeling P.J."/>
            <person name="Gray M.W."/>
            <person name="Grigoriev I.V."/>
            <person name="Archibald J.M."/>
        </authorList>
    </citation>
    <scope>NUCLEOTIDE SEQUENCE</scope>
    <source>
        <strain evidence="4">CCMP2712</strain>
    </source>
</reference>
<feature type="compositionally biased region" description="Acidic residues" evidence="1">
    <location>
        <begin position="193"/>
        <end position="212"/>
    </location>
</feature>
<feature type="compositionally biased region" description="Acidic residues" evidence="1">
    <location>
        <begin position="220"/>
        <end position="230"/>
    </location>
</feature>
<evidence type="ECO:0000313" key="4">
    <source>
        <dbReference type="Proteomes" id="UP000011087"/>
    </source>
</evidence>
<protein>
    <submittedName>
        <fullName evidence="2 3">Uncharacterized protein</fullName>
    </submittedName>
</protein>
<organism evidence="2">
    <name type="scientific">Guillardia theta (strain CCMP2712)</name>
    <name type="common">Cryptophyte</name>
    <dbReference type="NCBI Taxonomy" id="905079"/>
    <lineage>
        <taxon>Eukaryota</taxon>
        <taxon>Cryptophyceae</taxon>
        <taxon>Pyrenomonadales</taxon>
        <taxon>Geminigeraceae</taxon>
        <taxon>Guillardia</taxon>
    </lineage>
</organism>
<evidence type="ECO:0000313" key="2">
    <source>
        <dbReference type="EMBL" id="EKX51665.1"/>
    </source>
</evidence>
<dbReference type="PaxDb" id="55529-EKX51665"/>
<reference evidence="3" key="3">
    <citation type="submission" date="2016-03" db="UniProtKB">
        <authorList>
            <consortium name="EnsemblProtists"/>
        </authorList>
    </citation>
    <scope>IDENTIFICATION</scope>
</reference>
<sequence length="248" mass="27797">MAGLTKEIHEATMQTLTKFNALEPKDAQVSLEQLKELKVCASQACDLLDNMILHALPSRETIQKELESLSDFKDVTALFETHLIPMLSEKVEKALEAEVPFRVLSMLAPILQFFNSHQSKMEGSEEVARKFIQHWAELLGEGLSMMGVTDDFEIDATVFHELLSAVQNVGIFEDDSLNEAAEQLEGFLRQYEEDGQEFEEYGGEISDEEEDGGVVRGSSEDGDAEIEEQEEPKGKRGNGPEAKRRKKT</sequence>
<dbReference type="EMBL" id="JH992975">
    <property type="protein sequence ID" value="EKX51665.1"/>
    <property type="molecule type" value="Genomic_DNA"/>
</dbReference>
<dbReference type="Proteomes" id="UP000011087">
    <property type="component" value="Unassembled WGS sequence"/>
</dbReference>
<accession>L1JTY5</accession>